<protein>
    <recommendedName>
        <fullName evidence="6 8">Small ribosomal subunit protein uS8</fullName>
    </recommendedName>
</protein>
<dbReference type="FunFam" id="3.30.1490.10:FF:000001">
    <property type="entry name" value="30S ribosomal protein S8"/>
    <property type="match status" value="1"/>
</dbReference>
<evidence type="ECO:0000256" key="5">
    <source>
        <dbReference type="ARBA" id="ARBA00023274"/>
    </source>
</evidence>
<dbReference type="GO" id="GO:0005840">
    <property type="term" value="C:ribosome"/>
    <property type="evidence" value="ECO:0007669"/>
    <property type="project" value="UniProtKB-KW"/>
</dbReference>
<gene>
    <name evidence="8" type="primary">rpsH</name>
    <name evidence="10" type="ORF">DES35_101103</name>
</gene>
<dbReference type="PANTHER" id="PTHR11758">
    <property type="entry name" value="40S RIBOSOMAL PROTEIN S15A"/>
    <property type="match status" value="1"/>
</dbReference>
<keyword evidence="5 8" id="KW-0687">Ribonucleoprotein</keyword>
<dbReference type="Pfam" id="PF00410">
    <property type="entry name" value="Ribosomal_S8"/>
    <property type="match status" value="1"/>
</dbReference>
<dbReference type="HAMAP" id="MF_01302_B">
    <property type="entry name" value="Ribosomal_uS8_B"/>
    <property type="match status" value="1"/>
</dbReference>
<dbReference type="SUPFAM" id="SSF56047">
    <property type="entry name" value="Ribosomal protein S8"/>
    <property type="match status" value="1"/>
</dbReference>
<name>A0A369A6Q4_9FLAO</name>
<dbReference type="AlphaFoldDB" id="A0A369A6Q4"/>
<accession>A0A369A6Q4</accession>
<dbReference type="PROSITE" id="PS00053">
    <property type="entry name" value="RIBOSOMAL_S8"/>
    <property type="match status" value="1"/>
</dbReference>
<keyword evidence="2 8" id="KW-0699">rRNA-binding</keyword>
<dbReference type="GO" id="GO:1990904">
    <property type="term" value="C:ribonucleoprotein complex"/>
    <property type="evidence" value="ECO:0007669"/>
    <property type="project" value="UniProtKB-KW"/>
</dbReference>
<dbReference type="GO" id="GO:0019843">
    <property type="term" value="F:rRNA binding"/>
    <property type="evidence" value="ECO:0007669"/>
    <property type="project" value="UniProtKB-UniRule"/>
</dbReference>
<dbReference type="InterPro" id="IPR047863">
    <property type="entry name" value="Ribosomal_uS8_CS"/>
</dbReference>
<comment type="subunit">
    <text evidence="7 8">Part of the 30S ribosomal subunit. Contacts proteins S5 and S12.</text>
</comment>
<dbReference type="NCBIfam" id="NF001109">
    <property type="entry name" value="PRK00136.1"/>
    <property type="match status" value="1"/>
</dbReference>
<comment type="function">
    <text evidence="8">One of the primary rRNA binding proteins, it binds directly to 16S rRNA central domain where it helps coordinate assembly of the platform of the 30S subunit.</text>
</comment>
<evidence type="ECO:0000256" key="3">
    <source>
        <dbReference type="ARBA" id="ARBA00022884"/>
    </source>
</evidence>
<dbReference type="Gene3D" id="3.30.1370.30">
    <property type="match status" value="1"/>
</dbReference>
<evidence type="ECO:0000313" key="10">
    <source>
        <dbReference type="EMBL" id="RCX04833.1"/>
    </source>
</evidence>
<evidence type="ECO:0000256" key="1">
    <source>
        <dbReference type="ARBA" id="ARBA00006471"/>
    </source>
</evidence>
<keyword evidence="3 8" id="KW-0694">RNA-binding</keyword>
<evidence type="ECO:0000256" key="4">
    <source>
        <dbReference type="ARBA" id="ARBA00022980"/>
    </source>
</evidence>
<reference evidence="10 11" key="1">
    <citation type="submission" date="2018-07" db="EMBL/GenBank/DDBJ databases">
        <title>Genomic Encyclopedia of Type Strains, Phase IV (KMG-IV): sequencing the most valuable type-strain genomes for metagenomic binning, comparative biology and taxonomic classification.</title>
        <authorList>
            <person name="Goeker M."/>
        </authorList>
    </citation>
    <scope>NUCLEOTIDE SEQUENCE [LARGE SCALE GENOMIC DNA]</scope>
    <source>
        <strain evidence="10 11">DSM 21410</strain>
    </source>
</reference>
<evidence type="ECO:0000256" key="6">
    <source>
        <dbReference type="ARBA" id="ARBA00035258"/>
    </source>
</evidence>
<dbReference type="Proteomes" id="UP000253517">
    <property type="component" value="Unassembled WGS sequence"/>
</dbReference>
<dbReference type="GO" id="GO:0005737">
    <property type="term" value="C:cytoplasm"/>
    <property type="evidence" value="ECO:0007669"/>
    <property type="project" value="UniProtKB-ARBA"/>
</dbReference>
<evidence type="ECO:0000256" key="9">
    <source>
        <dbReference type="RuleBase" id="RU003660"/>
    </source>
</evidence>
<dbReference type="InterPro" id="IPR000630">
    <property type="entry name" value="Ribosomal_uS8"/>
</dbReference>
<dbReference type="EMBL" id="QPJS01000001">
    <property type="protein sequence ID" value="RCX04833.1"/>
    <property type="molecule type" value="Genomic_DNA"/>
</dbReference>
<dbReference type="GO" id="GO:0003735">
    <property type="term" value="F:structural constituent of ribosome"/>
    <property type="evidence" value="ECO:0007669"/>
    <property type="project" value="InterPro"/>
</dbReference>
<evidence type="ECO:0000313" key="11">
    <source>
        <dbReference type="Proteomes" id="UP000253517"/>
    </source>
</evidence>
<keyword evidence="4 8" id="KW-0689">Ribosomal protein</keyword>
<comment type="caution">
    <text evidence="10">The sequence shown here is derived from an EMBL/GenBank/DDBJ whole genome shotgun (WGS) entry which is preliminary data.</text>
</comment>
<keyword evidence="11" id="KW-1185">Reference proteome</keyword>
<evidence type="ECO:0000256" key="2">
    <source>
        <dbReference type="ARBA" id="ARBA00022730"/>
    </source>
</evidence>
<dbReference type="GO" id="GO:0006412">
    <property type="term" value="P:translation"/>
    <property type="evidence" value="ECO:0007669"/>
    <property type="project" value="UniProtKB-UniRule"/>
</dbReference>
<dbReference type="InterPro" id="IPR035987">
    <property type="entry name" value="Ribosomal_uS8_sf"/>
</dbReference>
<dbReference type="RefSeq" id="WP_051889452.1">
    <property type="nucleotide sequence ID" value="NZ_BHZF01000001.1"/>
</dbReference>
<comment type="similarity">
    <text evidence="1 8 9">Belongs to the universal ribosomal protein uS8 family.</text>
</comment>
<dbReference type="Gene3D" id="3.30.1490.10">
    <property type="match status" value="1"/>
</dbReference>
<dbReference type="FunFam" id="3.30.1370.30:FF:000002">
    <property type="entry name" value="30S ribosomal protein S8"/>
    <property type="match status" value="1"/>
</dbReference>
<proteinExistence type="inferred from homology"/>
<evidence type="ECO:0000256" key="7">
    <source>
        <dbReference type="ARBA" id="ARBA00046740"/>
    </source>
</evidence>
<organism evidence="10 11">
    <name type="scientific">Schleiferia thermophila</name>
    <dbReference type="NCBI Taxonomy" id="884107"/>
    <lineage>
        <taxon>Bacteria</taxon>
        <taxon>Pseudomonadati</taxon>
        <taxon>Bacteroidota</taxon>
        <taxon>Flavobacteriia</taxon>
        <taxon>Flavobacteriales</taxon>
        <taxon>Schleiferiaceae</taxon>
        <taxon>Schleiferia</taxon>
    </lineage>
</organism>
<evidence type="ECO:0000256" key="8">
    <source>
        <dbReference type="HAMAP-Rule" id="MF_01302"/>
    </source>
</evidence>
<sequence>MYSDPIADFLTRIRNAVAAGHKVVEAPVSKMKLEIARILKDNGYIHSFKVVKPDKGPEIIKIALKYDSVTRMPAIRSIKRVSTPGLRIYKGVNDLPRVLNSLGIAIVSTNKGVMTDKQARKENTGGEIICYVY</sequence>